<comment type="caution">
    <text evidence="1">The sequence shown here is derived from an EMBL/GenBank/DDBJ whole genome shotgun (WGS) entry which is preliminary data.</text>
</comment>
<reference evidence="2" key="1">
    <citation type="submission" date="2016-09" db="EMBL/GenBank/DDBJ databases">
        <authorList>
            <person name="Greninger A.L."/>
            <person name="Jerome K.R."/>
            <person name="Mcnair B."/>
            <person name="Wallis C."/>
            <person name="Fang F."/>
        </authorList>
    </citation>
    <scope>NUCLEOTIDE SEQUENCE [LARGE SCALE GENOMIC DNA]</scope>
    <source>
        <strain evidence="2">M7</strain>
    </source>
</reference>
<protein>
    <submittedName>
        <fullName evidence="1">Uncharacterized protein</fullName>
    </submittedName>
</protein>
<keyword evidence="2" id="KW-1185">Reference proteome</keyword>
<proteinExistence type="predicted"/>
<gene>
    <name evidence="1" type="ORF">BHQ17_13340</name>
</gene>
<evidence type="ECO:0000313" key="1">
    <source>
        <dbReference type="EMBL" id="ODQ93471.1"/>
    </source>
</evidence>
<name>A0A1E3RUG1_9MYCO</name>
<accession>A0A1E3RUG1</accession>
<dbReference type="OrthoDB" id="4628667at2"/>
<dbReference type="AlphaFoldDB" id="A0A1E3RUG1"/>
<sequence length="85" mass="9403">MANISENDRISDVSPGDIVLVARGGDEPAPHQVVHKDDREDVVVVTYQTDDGATFQVEYGADARVTRSLEAKWESEQSPTRHKPI</sequence>
<dbReference type="RefSeq" id="WP_069405671.1">
    <property type="nucleotide sequence ID" value="NZ_MIGZ01000068.1"/>
</dbReference>
<organism evidence="1 2">
    <name type="scientific">Mycolicibacterium holsaticum</name>
    <dbReference type="NCBI Taxonomy" id="152142"/>
    <lineage>
        <taxon>Bacteria</taxon>
        <taxon>Bacillati</taxon>
        <taxon>Actinomycetota</taxon>
        <taxon>Actinomycetes</taxon>
        <taxon>Mycobacteriales</taxon>
        <taxon>Mycobacteriaceae</taxon>
        <taxon>Mycolicibacterium</taxon>
    </lineage>
</organism>
<evidence type="ECO:0000313" key="2">
    <source>
        <dbReference type="Proteomes" id="UP000094243"/>
    </source>
</evidence>
<dbReference type="Proteomes" id="UP000094243">
    <property type="component" value="Unassembled WGS sequence"/>
</dbReference>
<dbReference type="EMBL" id="MIGZ01000068">
    <property type="protein sequence ID" value="ODQ93471.1"/>
    <property type="molecule type" value="Genomic_DNA"/>
</dbReference>